<evidence type="ECO:0000256" key="1">
    <source>
        <dbReference type="SAM" id="Phobius"/>
    </source>
</evidence>
<protein>
    <submittedName>
        <fullName evidence="2">Uncharacterized protein</fullName>
    </submittedName>
</protein>
<dbReference type="EMBL" id="GECU01026381">
    <property type="protein sequence ID" value="JAS81325.1"/>
    <property type="molecule type" value="Transcribed_RNA"/>
</dbReference>
<sequence length="193" mass="21509">MGTMLVHNNYFRQRLRQMEELYPEPSALGDCDCTSYSYFVLSVIFFTFGSFITVLALSGGDYLYLHLGHMWLVGPILCCSGMMVAVKSILYLRRKSVIQMLLRQRALLRGLQEMAQQGSHLPSGTSLPRNPSTLTLPPAYDLLMGASGGNVGPSEPPPPSYEEAMFLIGDEKSRALLENRHNTSIDNRSKETV</sequence>
<feature type="transmembrane region" description="Helical" evidence="1">
    <location>
        <begin position="70"/>
        <end position="92"/>
    </location>
</feature>
<feature type="transmembrane region" description="Helical" evidence="1">
    <location>
        <begin position="36"/>
        <end position="58"/>
    </location>
</feature>
<accession>A0A1B6I367</accession>
<dbReference type="AlphaFoldDB" id="A0A1B6I367"/>
<keyword evidence="1" id="KW-1133">Transmembrane helix</keyword>
<evidence type="ECO:0000313" key="2">
    <source>
        <dbReference type="EMBL" id="JAS81325.1"/>
    </source>
</evidence>
<reference evidence="2" key="1">
    <citation type="submission" date="2015-11" db="EMBL/GenBank/DDBJ databases">
        <title>De novo transcriptome assembly of four potential Pierce s Disease insect vectors from Arizona vineyards.</title>
        <authorList>
            <person name="Tassone E.E."/>
        </authorList>
    </citation>
    <scope>NUCLEOTIDE SEQUENCE</scope>
</reference>
<proteinExistence type="predicted"/>
<keyword evidence="1" id="KW-0812">Transmembrane</keyword>
<name>A0A1B6I367_9HEMI</name>
<gene>
    <name evidence="2" type="ORF">g.7449</name>
</gene>
<keyword evidence="1" id="KW-0472">Membrane</keyword>
<organism evidence="2">
    <name type="scientific">Homalodisca liturata</name>
    <dbReference type="NCBI Taxonomy" id="320908"/>
    <lineage>
        <taxon>Eukaryota</taxon>
        <taxon>Metazoa</taxon>
        <taxon>Ecdysozoa</taxon>
        <taxon>Arthropoda</taxon>
        <taxon>Hexapoda</taxon>
        <taxon>Insecta</taxon>
        <taxon>Pterygota</taxon>
        <taxon>Neoptera</taxon>
        <taxon>Paraneoptera</taxon>
        <taxon>Hemiptera</taxon>
        <taxon>Auchenorrhyncha</taxon>
        <taxon>Membracoidea</taxon>
        <taxon>Cicadellidae</taxon>
        <taxon>Cicadellinae</taxon>
        <taxon>Proconiini</taxon>
        <taxon>Homalodisca</taxon>
    </lineage>
</organism>